<evidence type="ECO:0000313" key="5">
    <source>
        <dbReference type="EMBL" id="KKB11335.1"/>
    </source>
</evidence>
<dbReference type="Gene3D" id="3.90.76.10">
    <property type="entry name" value="Dipeptide-binding Protein, Domain 1"/>
    <property type="match status" value="1"/>
</dbReference>
<dbReference type="SUPFAM" id="SSF53850">
    <property type="entry name" value="Periplasmic binding protein-like II"/>
    <property type="match status" value="1"/>
</dbReference>
<protein>
    <submittedName>
        <fullName evidence="5">Peptide ABC transporter substrate-binding protein</fullName>
    </submittedName>
</protein>
<proteinExistence type="inferred from homology"/>
<comment type="similarity">
    <text evidence="2">Belongs to the bacterial solute-binding protein 5 family.</text>
</comment>
<dbReference type="GO" id="GO:0043190">
    <property type="term" value="C:ATP-binding cassette (ABC) transporter complex"/>
    <property type="evidence" value="ECO:0007669"/>
    <property type="project" value="InterPro"/>
</dbReference>
<dbReference type="GO" id="GO:0015833">
    <property type="term" value="P:peptide transport"/>
    <property type="evidence" value="ECO:0007669"/>
    <property type="project" value="TreeGrafter"/>
</dbReference>
<comment type="subcellular location">
    <subcellularLocation>
        <location evidence="1">Periplasm</location>
    </subcellularLocation>
</comment>
<keyword evidence="3" id="KW-0732">Signal</keyword>
<accession>A0A0F5FRX2</accession>
<dbReference type="Pfam" id="PF00496">
    <property type="entry name" value="SBP_bac_5"/>
    <property type="match status" value="1"/>
</dbReference>
<dbReference type="GO" id="GO:1904680">
    <property type="term" value="F:peptide transmembrane transporter activity"/>
    <property type="evidence" value="ECO:0007669"/>
    <property type="project" value="TreeGrafter"/>
</dbReference>
<dbReference type="AlphaFoldDB" id="A0A0F5FRX2"/>
<dbReference type="GO" id="GO:0030288">
    <property type="term" value="C:outer membrane-bounded periplasmic space"/>
    <property type="evidence" value="ECO:0007669"/>
    <property type="project" value="UniProtKB-ARBA"/>
</dbReference>
<dbReference type="STRING" id="443610.VE25_13565"/>
<evidence type="ECO:0000256" key="1">
    <source>
        <dbReference type="ARBA" id="ARBA00004418"/>
    </source>
</evidence>
<evidence type="ECO:0000259" key="4">
    <source>
        <dbReference type="Pfam" id="PF00496"/>
    </source>
</evidence>
<sequence length="528" mass="57119">MHRRNFGRLLAAMGFALAAATAMTPAPAIAQDAKTITGGFDVGPGGFPGNFNPLTATAGFTWLSTYYEPLVIYSADLSQIEGALASEHTISEDSLTYTFNLVEATWHDGEPFTSADVKFTLELAKNADSGSLFAARLADIASIETPDERTVVVTLSQPNSAFLSVLAQVMMLPEHALADIHVAEIAQNDWWSTEPVGTGPFRFVQYVSDQYVELAAFEDYREGRPKVDRLINRYFANPAAAVAALKAGEIQFTFAEPDDAKTFEGNDAFRVIEGDSFVVNYIGFNHRSGLWDDVRVRQAVMHAIDREGIVASLFGGAAKLANCGYVVPQFVPEGIEPYAYDPEKARTLLEEAGWAEINGDAPISWLTYYNTPQVANVMAAIQAMLAQVGINVVPRALDTPGYNGIVRGENWQDFPLVYAGLQNGPNPASLNVGLNAAQLPPAGNNIMRVEMPDLTAALDGAMAETDPVAAEAKWQEVCRVMNAELPWGPMWVASRYGVVSSDLVDFVWTPAPGGGPFAAHPEDWDIAQ</sequence>
<comment type="caution">
    <text evidence="5">The sequence shown here is derived from an EMBL/GenBank/DDBJ whole genome shotgun (WGS) entry which is preliminary data.</text>
</comment>
<dbReference type="Gene3D" id="3.40.190.10">
    <property type="entry name" value="Periplasmic binding protein-like II"/>
    <property type="match status" value="1"/>
</dbReference>
<keyword evidence="6" id="KW-1185">Reference proteome</keyword>
<dbReference type="InterPro" id="IPR030678">
    <property type="entry name" value="Peptide/Ni-bd"/>
</dbReference>
<dbReference type="InterPro" id="IPR000914">
    <property type="entry name" value="SBP_5_dom"/>
</dbReference>
<evidence type="ECO:0000256" key="2">
    <source>
        <dbReference type="ARBA" id="ARBA00005695"/>
    </source>
</evidence>
<feature type="chain" id="PRO_5002486687" evidence="3">
    <location>
        <begin position="31"/>
        <end position="528"/>
    </location>
</feature>
<feature type="domain" description="Solute-binding protein family 5" evidence="4">
    <location>
        <begin position="80"/>
        <end position="427"/>
    </location>
</feature>
<dbReference type="CDD" id="cd00995">
    <property type="entry name" value="PBP2_NikA_DppA_OppA_like"/>
    <property type="match status" value="1"/>
</dbReference>
<dbReference type="Proteomes" id="UP000033632">
    <property type="component" value="Unassembled WGS sequence"/>
</dbReference>
<evidence type="ECO:0000256" key="3">
    <source>
        <dbReference type="SAM" id="SignalP"/>
    </source>
</evidence>
<dbReference type="OrthoDB" id="9803988at2"/>
<dbReference type="PATRIC" id="fig|443610.3.peg.955"/>
<dbReference type="RefSeq" id="WP_046109160.1">
    <property type="nucleotide sequence ID" value="NZ_JZEX01000119.1"/>
</dbReference>
<dbReference type="EMBL" id="JZEX01000119">
    <property type="protein sequence ID" value="KKB11335.1"/>
    <property type="molecule type" value="Genomic_DNA"/>
</dbReference>
<organism evidence="5 6">
    <name type="scientific">Devosia geojensis</name>
    <dbReference type="NCBI Taxonomy" id="443610"/>
    <lineage>
        <taxon>Bacteria</taxon>
        <taxon>Pseudomonadati</taxon>
        <taxon>Pseudomonadota</taxon>
        <taxon>Alphaproteobacteria</taxon>
        <taxon>Hyphomicrobiales</taxon>
        <taxon>Devosiaceae</taxon>
        <taxon>Devosia</taxon>
    </lineage>
</organism>
<name>A0A0F5FRX2_9HYPH</name>
<gene>
    <name evidence="5" type="ORF">VE25_13565</name>
</gene>
<dbReference type="PANTHER" id="PTHR30290">
    <property type="entry name" value="PERIPLASMIC BINDING COMPONENT OF ABC TRANSPORTER"/>
    <property type="match status" value="1"/>
</dbReference>
<feature type="signal peptide" evidence="3">
    <location>
        <begin position="1"/>
        <end position="30"/>
    </location>
</feature>
<dbReference type="PIRSF" id="PIRSF002741">
    <property type="entry name" value="MppA"/>
    <property type="match status" value="1"/>
</dbReference>
<reference evidence="5 6" key="1">
    <citation type="submission" date="2015-03" db="EMBL/GenBank/DDBJ databases">
        <authorList>
            <person name="Hassan Y.I."/>
            <person name="Lepp D."/>
            <person name="Li X.-Z."/>
            <person name="Zhou T."/>
        </authorList>
    </citation>
    <scope>NUCLEOTIDE SEQUENCE [LARGE SCALE GENOMIC DNA]</scope>
    <source>
        <strain evidence="5 6">BD-c194</strain>
    </source>
</reference>
<dbReference type="InterPro" id="IPR039424">
    <property type="entry name" value="SBP_5"/>
</dbReference>
<dbReference type="Gene3D" id="3.10.105.10">
    <property type="entry name" value="Dipeptide-binding Protein, Domain 3"/>
    <property type="match status" value="1"/>
</dbReference>
<evidence type="ECO:0000313" key="6">
    <source>
        <dbReference type="Proteomes" id="UP000033632"/>
    </source>
</evidence>